<dbReference type="PROSITE" id="PS50802">
    <property type="entry name" value="OTU"/>
    <property type="match status" value="1"/>
</dbReference>
<dbReference type="GO" id="GO:0016579">
    <property type="term" value="P:protein deubiquitination"/>
    <property type="evidence" value="ECO:0007669"/>
    <property type="project" value="TreeGrafter"/>
</dbReference>
<dbReference type="Proteomes" id="UP000594263">
    <property type="component" value="Unplaced"/>
</dbReference>
<dbReference type="SUPFAM" id="SSF54001">
    <property type="entry name" value="Cysteine proteinases"/>
    <property type="match status" value="1"/>
</dbReference>
<keyword evidence="4" id="KW-0833">Ubl conjugation pathway</keyword>
<comment type="catalytic activity">
    <reaction evidence="1">
        <text>Thiol-dependent hydrolysis of ester, thioester, amide, peptide and isopeptide bonds formed by the C-terminal Gly of ubiquitin (a 76-residue protein attached to proteins as an intracellular targeting signal).</text>
        <dbReference type="EC" id="3.4.19.12"/>
    </reaction>
</comment>
<evidence type="ECO:0000313" key="8">
    <source>
        <dbReference type="EnsemblPlants" id="Kaladp0011s0558.1.v1.1"/>
    </source>
</evidence>
<name>A0A7N0RH67_KALFE</name>
<accession>A0A7N0RH67</accession>
<comment type="similarity">
    <text evidence="2">Belongs to the peptidase C85 family.</text>
</comment>
<dbReference type="Pfam" id="PF02338">
    <property type="entry name" value="OTU"/>
    <property type="match status" value="1"/>
</dbReference>
<evidence type="ECO:0000256" key="2">
    <source>
        <dbReference type="ARBA" id="ARBA00010407"/>
    </source>
</evidence>
<evidence type="ECO:0000256" key="3">
    <source>
        <dbReference type="ARBA" id="ARBA00012759"/>
    </source>
</evidence>
<dbReference type="AlphaFoldDB" id="A0A7N0RH67"/>
<evidence type="ECO:0000256" key="6">
    <source>
        <dbReference type="SAM" id="MobiDB-lite"/>
    </source>
</evidence>
<reference evidence="8" key="1">
    <citation type="submission" date="2021-01" db="UniProtKB">
        <authorList>
            <consortium name="EnsemblPlants"/>
        </authorList>
    </citation>
    <scope>IDENTIFICATION</scope>
</reference>
<protein>
    <recommendedName>
        <fullName evidence="3">ubiquitinyl hydrolase 1</fullName>
        <ecNumber evidence="3">3.4.19.12</ecNumber>
    </recommendedName>
</protein>
<feature type="region of interest" description="Disordered" evidence="6">
    <location>
        <begin position="1"/>
        <end position="26"/>
    </location>
</feature>
<dbReference type="EnsemblPlants" id="Kaladp0011s0558.1.v1.1">
    <property type="protein sequence ID" value="Kaladp0011s0558.1.v1.1"/>
    <property type="gene ID" value="Kaladp0011s0558.v1.1"/>
</dbReference>
<dbReference type="InterPro" id="IPR038765">
    <property type="entry name" value="Papain-like_cys_pep_sf"/>
</dbReference>
<organism evidence="8 9">
    <name type="scientific">Kalanchoe fedtschenkoi</name>
    <name type="common">Lavender scallops</name>
    <name type="synonym">South American air plant</name>
    <dbReference type="NCBI Taxonomy" id="63787"/>
    <lineage>
        <taxon>Eukaryota</taxon>
        <taxon>Viridiplantae</taxon>
        <taxon>Streptophyta</taxon>
        <taxon>Embryophyta</taxon>
        <taxon>Tracheophyta</taxon>
        <taxon>Spermatophyta</taxon>
        <taxon>Magnoliopsida</taxon>
        <taxon>eudicotyledons</taxon>
        <taxon>Gunneridae</taxon>
        <taxon>Pentapetalae</taxon>
        <taxon>Saxifragales</taxon>
        <taxon>Crassulaceae</taxon>
        <taxon>Kalanchoe</taxon>
    </lineage>
</organism>
<dbReference type="GO" id="GO:0004843">
    <property type="term" value="F:cysteine-type deubiquitinase activity"/>
    <property type="evidence" value="ECO:0007669"/>
    <property type="project" value="UniProtKB-EC"/>
</dbReference>
<proteinExistence type="inferred from homology"/>
<dbReference type="Gramene" id="Kaladp0011s0558.1.v1.1">
    <property type="protein sequence ID" value="Kaladp0011s0558.1.v1.1"/>
    <property type="gene ID" value="Kaladp0011s0558.v1.1"/>
</dbReference>
<dbReference type="CDD" id="cd22751">
    <property type="entry name" value="OTU_plant_OTU9-like"/>
    <property type="match status" value="1"/>
</dbReference>
<dbReference type="Gene3D" id="3.90.70.80">
    <property type="match status" value="1"/>
</dbReference>
<evidence type="ECO:0000256" key="5">
    <source>
        <dbReference type="ARBA" id="ARBA00022801"/>
    </source>
</evidence>
<evidence type="ECO:0000256" key="4">
    <source>
        <dbReference type="ARBA" id="ARBA00022786"/>
    </source>
</evidence>
<dbReference type="InterPro" id="IPR050704">
    <property type="entry name" value="Peptidase_C85-like"/>
</dbReference>
<feature type="domain" description="OTU" evidence="7">
    <location>
        <begin position="144"/>
        <end position="268"/>
    </location>
</feature>
<dbReference type="EC" id="3.4.19.12" evidence="3"/>
<evidence type="ECO:0000313" key="9">
    <source>
        <dbReference type="Proteomes" id="UP000594263"/>
    </source>
</evidence>
<keyword evidence="5" id="KW-0378">Hydrolase</keyword>
<evidence type="ECO:0000259" key="7">
    <source>
        <dbReference type="PROSITE" id="PS50802"/>
    </source>
</evidence>
<dbReference type="PANTHER" id="PTHR12419:SF90">
    <property type="entry name" value="OS02G0819500 PROTEIN"/>
    <property type="match status" value="1"/>
</dbReference>
<dbReference type="PANTHER" id="PTHR12419">
    <property type="entry name" value="OTU DOMAIN CONTAINING PROTEIN"/>
    <property type="match status" value="1"/>
</dbReference>
<dbReference type="InterPro" id="IPR003323">
    <property type="entry name" value="OTU_dom"/>
</dbReference>
<sequence length="302" mass="34729">MSNQDPRCPRHRHLHPTSTCSLHKHKGSENDAVIARVLQEELSQAEAYRRAAGPECSHGQGNKAGCFRAPSHCCHHTGSSHAESSLNSMKVKDDESRLDGEVRKRIHQMDRIPHVPRINSRIPSADEATSDHQRLLNRLELYNLDELKVSGDGNCQFRSLSDQLYRSPEHHKAVRQQVVDQLRAHPELYAPYVPMPYHEYIMIISKLGEWGDHVTLQAASDWYGVTIFVLTSYKDTCYIEILPRLQKSKRVIFLSFWAEVHYNSIYPRGGNFLIFSRITFLLATSHRIYLSSREKCIHPCYS</sequence>
<keyword evidence="9" id="KW-1185">Reference proteome</keyword>
<evidence type="ECO:0000256" key="1">
    <source>
        <dbReference type="ARBA" id="ARBA00000707"/>
    </source>
</evidence>
<dbReference type="FunFam" id="3.90.70.80:FF:000001">
    <property type="entry name" value="OTU domain-containing protein"/>
    <property type="match status" value="1"/>
</dbReference>